<dbReference type="SUPFAM" id="SSF116878">
    <property type="entry name" value="TrmE connector domain"/>
    <property type="match status" value="1"/>
</dbReference>
<reference evidence="11 12" key="1">
    <citation type="submission" date="2019-02" db="EMBL/GenBank/DDBJ databases">
        <title>Isolation and identification of novel species under the genus Muribaculum.</title>
        <authorList>
            <person name="Miyake S."/>
            <person name="Ding Y."/>
            <person name="Low A."/>
            <person name="Soh M."/>
            <person name="Seedorf H."/>
        </authorList>
    </citation>
    <scope>NUCLEOTIDE SEQUENCE [LARGE SCALE GENOMIC DNA]</scope>
    <source>
        <strain evidence="11 12">TLL-A3</strain>
        <plasmid evidence="10">pTAA-3-1</plasmid>
    </source>
</reference>
<name>A0A4Z0V5L9_9BACT</name>
<dbReference type="EMBL" id="SJSA01000002">
    <property type="protein sequence ID" value="TGG37178.1"/>
    <property type="molecule type" value="Genomic_DNA"/>
</dbReference>
<protein>
    <recommendedName>
        <fullName evidence="7">tRNA modification GTPase MnmE</fullName>
        <ecNumber evidence="7">3.6.-.-</ecNumber>
    </recommendedName>
</protein>
<dbReference type="EC" id="3.6.-.-" evidence="7"/>
<evidence type="ECO:0000256" key="2">
    <source>
        <dbReference type="ARBA" id="ARBA00022694"/>
    </source>
</evidence>
<evidence type="ECO:0000313" key="10">
    <source>
        <dbReference type="EMBL" id="TGG35158.1"/>
    </source>
</evidence>
<dbReference type="InterPro" id="IPR004520">
    <property type="entry name" value="GTPase_MnmE"/>
</dbReference>
<evidence type="ECO:0000259" key="9">
    <source>
        <dbReference type="PROSITE" id="PS51709"/>
    </source>
</evidence>
<keyword evidence="10" id="KW-0614">Plasmid</keyword>
<evidence type="ECO:0000256" key="7">
    <source>
        <dbReference type="HAMAP-Rule" id="MF_00379"/>
    </source>
</evidence>
<feature type="binding site" evidence="7">
    <location>
        <begin position="253"/>
        <end position="259"/>
    </location>
    <ligand>
        <name>GTP</name>
        <dbReference type="ChEBI" id="CHEBI:37565"/>
    </ligand>
</feature>
<evidence type="ECO:0000256" key="4">
    <source>
        <dbReference type="ARBA" id="ARBA00022842"/>
    </source>
</evidence>
<accession>A0A4Z0V5L9</accession>
<dbReference type="CDD" id="cd14858">
    <property type="entry name" value="TrmE_N"/>
    <property type="match status" value="1"/>
</dbReference>
<keyword evidence="7" id="KW-0963">Cytoplasm</keyword>
<sequence>MDLYLAEDTICAISTPGGTGGIAVIRVSGPEAVSIVDSLWKGAPLSSAKSHTAHLGEIIDKERSDEPLDQCVATVFRRPNSYTGEDIVEISVHGSRWIQRETIALLIRSGCRMAQPGEYTRRAVMNGRMDLSQAEGVADVIASSSRAAHRIAMSQMKGSISKKLSTLREQLIQLSALLELELDFSEEDVEFADRNRLLQIATDIHNELQRLHNSFQGGNAIKEGIPVAIIGATNAGKSSLLNTLLDDERAIVSDIHGTTRDTIEETLEIGDYLFRFIDTAGLRDTSDPIEQIGISRSRKAISRSVIALLIIDATTVPDDSLDMTALRNHLPEELLSDTGISPSIIVVLNKVDLLDSSSKTKQAINTDKISIENVIPISAKHGTGISDLKHELTKIAKNKDTTDQNDIIITNLRQAEALGQAIESIRPLINGLNNGLESFLIAEHLRETISHLSTITGTIPSTEILNTIFSQFCIGK</sequence>
<keyword evidence="3 7" id="KW-0547">Nucleotide-binding</keyword>
<keyword evidence="5 7" id="KW-0630">Potassium</keyword>
<dbReference type="Pfam" id="PF12631">
    <property type="entry name" value="MnmE_helical"/>
    <property type="match status" value="1"/>
</dbReference>
<evidence type="ECO:0000256" key="8">
    <source>
        <dbReference type="RuleBase" id="RU003313"/>
    </source>
</evidence>
<evidence type="ECO:0000256" key="3">
    <source>
        <dbReference type="ARBA" id="ARBA00022741"/>
    </source>
</evidence>
<dbReference type="RefSeq" id="WP_135472833.1">
    <property type="nucleotide sequence ID" value="NZ_CASJDB010000089.1"/>
</dbReference>
<feature type="binding site" evidence="7">
    <location>
        <begin position="278"/>
        <end position="281"/>
    </location>
    <ligand>
        <name>GTP</name>
        <dbReference type="ChEBI" id="CHEBI:37565"/>
    </ligand>
</feature>
<dbReference type="GO" id="GO:0002098">
    <property type="term" value="P:tRNA wobble uridine modification"/>
    <property type="evidence" value="ECO:0007669"/>
    <property type="project" value="TreeGrafter"/>
</dbReference>
<feature type="domain" description="TrmE-type G" evidence="9">
    <location>
        <begin position="224"/>
        <end position="397"/>
    </location>
</feature>
<feature type="binding site" evidence="7">
    <location>
        <position position="255"/>
    </location>
    <ligand>
        <name>K(+)</name>
        <dbReference type="ChEBI" id="CHEBI:29103"/>
    </ligand>
</feature>
<keyword evidence="2 7" id="KW-0819">tRNA processing</keyword>
<feature type="binding site" evidence="7">
    <location>
        <position position="89"/>
    </location>
    <ligand>
        <name>(6S)-5-formyl-5,6,7,8-tetrahydrofolate</name>
        <dbReference type="ChEBI" id="CHEBI:57457"/>
    </ligand>
</feature>
<keyword evidence="4 7" id="KW-0460">Magnesium</keyword>
<keyword evidence="7" id="KW-0479">Metal-binding</keyword>
<dbReference type="InterPro" id="IPR027266">
    <property type="entry name" value="TrmE/GcvT-like"/>
</dbReference>
<dbReference type="PANTHER" id="PTHR42714">
    <property type="entry name" value="TRNA MODIFICATION GTPASE GTPBP3"/>
    <property type="match status" value="1"/>
</dbReference>
<comment type="subunit">
    <text evidence="7">Homodimer. Heterotetramer of two MnmE and two MnmG subunits.</text>
</comment>
<feature type="binding site" evidence="7">
    <location>
        <position position="476"/>
    </location>
    <ligand>
        <name>(6S)-5-formyl-5,6,7,8-tetrahydrofolate</name>
        <dbReference type="ChEBI" id="CHEBI:57457"/>
    </ligand>
</feature>
<dbReference type="Pfam" id="PF10396">
    <property type="entry name" value="TrmE_N"/>
    <property type="match status" value="1"/>
</dbReference>
<feature type="binding site" evidence="7">
    <location>
        <position position="128"/>
    </location>
    <ligand>
        <name>(6S)-5-formyl-5,6,7,8-tetrahydrofolate</name>
        <dbReference type="ChEBI" id="CHEBI:57457"/>
    </ligand>
</feature>
<dbReference type="GO" id="GO:0003924">
    <property type="term" value="F:GTPase activity"/>
    <property type="evidence" value="ECO:0007669"/>
    <property type="project" value="UniProtKB-UniRule"/>
</dbReference>
<dbReference type="SUPFAM" id="SSF52540">
    <property type="entry name" value="P-loop containing nucleoside triphosphate hydrolases"/>
    <property type="match status" value="1"/>
</dbReference>
<feature type="binding site" evidence="7">
    <location>
        <position position="259"/>
    </location>
    <ligand>
        <name>Mg(2+)</name>
        <dbReference type="ChEBI" id="CHEBI:18420"/>
    </ligand>
</feature>
<dbReference type="Gene3D" id="1.20.120.430">
    <property type="entry name" value="tRNA modification GTPase MnmE domain 2"/>
    <property type="match status" value="1"/>
</dbReference>
<dbReference type="InterPro" id="IPR027368">
    <property type="entry name" value="MnmE_dom2"/>
</dbReference>
<evidence type="ECO:0000256" key="5">
    <source>
        <dbReference type="ARBA" id="ARBA00022958"/>
    </source>
</evidence>
<feature type="binding site" evidence="7">
    <location>
        <position position="258"/>
    </location>
    <ligand>
        <name>K(+)</name>
        <dbReference type="ChEBI" id="CHEBI:29103"/>
    </ligand>
</feature>
<evidence type="ECO:0000313" key="12">
    <source>
        <dbReference type="Proteomes" id="UP000297635"/>
    </source>
</evidence>
<dbReference type="PROSITE" id="PS51709">
    <property type="entry name" value="G_TRME"/>
    <property type="match status" value="1"/>
</dbReference>
<dbReference type="GO" id="GO:0005829">
    <property type="term" value="C:cytosol"/>
    <property type="evidence" value="ECO:0007669"/>
    <property type="project" value="TreeGrafter"/>
</dbReference>
<evidence type="ECO:0000313" key="11">
    <source>
        <dbReference type="EMBL" id="TGG37178.1"/>
    </source>
</evidence>
<keyword evidence="6 7" id="KW-0342">GTP-binding</keyword>
<keyword evidence="7" id="KW-0378">Hydrolase</keyword>
<dbReference type="Proteomes" id="UP000297635">
    <property type="component" value="Unassembled WGS sequence"/>
</dbReference>
<dbReference type="Pfam" id="PF01926">
    <property type="entry name" value="MMR_HSR1"/>
    <property type="match status" value="1"/>
</dbReference>
<dbReference type="NCBIfam" id="NF003661">
    <property type="entry name" value="PRK05291.1-3"/>
    <property type="match status" value="1"/>
</dbReference>
<dbReference type="InterPro" id="IPR006073">
    <property type="entry name" value="GTP-bd"/>
</dbReference>
<dbReference type="GO" id="GO:0046872">
    <property type="term" value="F:metal ion binding"/>
    <property type="evidence" value="ECO:0007669"/>
    <property type="project" value="UniProtKB-KW"/>
</dbReference>
<comment type="cofactor">
    <cofactor evidence="7">
        <name>K(+)</name>
        <dbReference type="ChEBI" id="CHEBI:29103"/>
    </cofactor>
    <text evidence="7">Binds 1 potassium ion per subunit.</text>
</comment>
<dbReference type="InterPro" id="IPR018948">
    <property type="entry name" value="GTP-bd_TrmE_N"/>
</dbReference>
<comment type="caution">
    <text evidence="11">The sequence shown here is derived from an EMBL/GenBank/DDBJ whole genome shotgun (WGS) entry which is preliminary data.</text>
</comment>
<geneLocation type="plasmid" evidence="10">
    <name>pTAA-3-1</name>
</geneLocation>
<feature type="binding site" evidence="7">
    <location>
        <begin position="234"/>
        <end position="239"/>
    </location>
    <ligand>
        <name>GTP</name>
        <dbReference type="ChEBI" id="CHEBI:37565"/>
    </ligand>
</feature>
<gene>
    <name evidence="7 11" type="primary">mnmE</name>
    <name evidence="7" type="synonym">trmE</name>
    <name evidence="11" type="ORF">EZ315_13535</name>
    <name evidence="10" type="ORF">EZ315_15750</name>
</gene>
<proteinExistence type="inferred from homology"/>
<feature type="binding site" evidence="7">
    <location>
        <position position="238"/>
    </location>
    <ligand>
        <name>Mg(2+)</name>
        <dbReference type="ChEBI" id="CHEBI:18420"/>
    </ligand>
</feature>
<comment type="function">
    <text evidence="7">Exhibits a very high intrinsic GTPase hydrolysis rate. Involved in the addition of a carboxymethylaminomethyl (cmnm) group at the wobble position (U34) of certain tRNAs, forming tRNA-cmnm(5)s(2)U34.</text>
</comment>
<dbReference type="PANTHER" id="PTHR42714:SF2">
    <property type="entry name" value="TRNA MODIFICATION GTPASE GTPBP3, MITOCHONDRIAL"/>
    <property type="match status" value="1"/>
</dbReference>
<dbReference type="AlphaFoldDB" id="A0A4Z0V5L9"/>
<dbReference type="CDD" id="cd04164">
    <property type="entry name" value="trmE"/>
    <property type="match status" value="1"/>
</dbReference>
<feature type="binding site" evidence="7">
    <location>
        <position position="253"/>
    </location>
    <ligand>
        <name>K(+)</name>
        <dbReference type="ChEBI" id="CHEBI:29103"/>
    </ligand>
</feature>
<dbReference type="EMBL" id="SJSA01000003">
    <property type="protein sequence ID" value="TGG35158.1"/>
    <property type="molecule type" value="Genomic_DNA"/>
</dbReference>
<dbReference type="InterPro" id="IPR025867">
    <property type="entry name" value="MnmE_helical"/>
</dbReference>
<keyword evidence="12" id="KW-1185">Reference proteome</keyword>
<dbReference type="Gene3D" id="3.30.1360.120">
    <property type="entry name" value="Probable tRNA modification gtpase trme, domain 1"/>
    <property type="match status" value="1"/>
</dbReference>
<dbReference type="HAMAP" id="MF_00379">
    <property type="entry name" value="GTPase_MnmE"/>
    <property type="match status" value="1"/>
</dbReference>
<comment type="subcellular location">
    <subcellularLocation>
        <location evidence="7">Cytoplasm</location>
    </subcellularLocation>
</comment>
<comment type="caution">
    <text evidence="7">Lacks conserved residue(s) required for the propagation of feature annotation.</text>
</comment>
<organism evidence="11 12">
    <name type="scientific">Duncaniella freteri</name>
    <dbReference type="NCBI Taxonomy" id="2530391"/>
    <lineage>
        <taxon>Bacteria</taxon>
        <taxon>Pseudomonadati</taxon>
        <taxon>Bacteroidota</taxon>
        <taxon>Bacteroidia</taxon>
        <taxon>Bacteroidales</taxon>
        <taxon>Muribaculaceae</taxon>
        <taxon>Duncaniella</taxon>
    </lineage>
</organism>
<dbReference type="GO" id="GO:0005525">
    <property type="term" value="F:GTP binding"/>
    <property type="evidence" value="ECO:0007669"/>
    <property type="project" value="UniProtKB-UniRule"/>
</dbReference>
<feature type="binding site" evidence="7">
    <location>
        <position position="234"/>
    </location>
    <ligand>
        <name>K(+)</name>
        <dbReference type="ChEBI" id="CHEBI:29103"/>
    </ligand>
</feature>
<dbReference type="NCBIfam" id="TIGR00231">
    <property type="entry name" value="small_GTP"/>
    <property type="match status" value="1"/>
</dbReference>
<evidence type="ECO:0000256" key="6">
    <source>
        <dbReference type="ARBA" id="ARBA00023134"/>
    </source>
</evidence>
<dbReference type="Gene3D" id="3.40.50.300">
    <property type="entry name" value="P-loop containing nucleotide triphosphate hydrolases"/>
    <property type="match status" value="1"/>
</dbReference>
<dbReference type="InterPro" id="IPR005225">
    <property type="entry name" value="Small_GTP-bd"/>
</dbReference>
<dbReference type="NCBIfam" id="TIGR00450">
    <property type="entry name" value="mnmE_trmE_thdF"/>
    <property type="match status" value="1"/>
</dbReference>
<evidence type="ECO:0000256" key="1">
    <source>
        <dbReference type="ARBA" id="ARBA00011043"/>
    </source>
</evidence>
<dbReference type="InterPro" id="IPR031168">
    <property type="entry name" value="G_TrmE"/>
</dbReference>
<feature type="binding site" evidence="7">
    <location>
        <position position="26"/>
    </location>
    <ligand>
        <name>(6S)-5-formyl-5,6,7,8-tetrahydrofolate</name>
        <dbReference type="ChEBI" id="CHEBI:57457"/>
    </ligand>
</feature>
<dbReference type="GO" id="GO:0030488">
    <property type="term" value="P:tRNA methylation"/>
    <property type="evidence" value="ECO:0007669"/>
    <property type="project" value="TreeGrafter"/>
</dbReference>
<dbReference type="InterPro" id="IPR027417">
    <property type="entry name" value="P-loop_NTPase"/>
</dbReference>
<comment type="similarity">
    <text evidence="1 7 8">Belongs to the TRAFAC class TrmE-Era-EngA-EngB-Septin-like GTPase superfamily. TrmE GTPase family.</text>
</comment>